<accession>A0A3B7MSQ6</accession>
<protein>
    <submittedName>
        <fullName evidence="2">Uncharacterized protein</fullName>
    </submittedName>
</protein>
<keyword evidence="3" id="KW-1185">Reference proteome</keyword>
<evidence type="ECO:0000256" key="1">
    <source>
        <dbReference type="SAM" id="MobiDB-lite"/>
    </source>
</evidence>
<dbReference type="AlphaFoldDB" id="A0A3B7MSQ6"/>
<evidence type="ECO:0000313" key="3">
    <source>
        <dbReference type="Proteomes" id="UP000263900"/>
    </source>
</evidence>
<dbReference type="Proteomes" id="UP000263900">
    <property type="component" value="Chromosome"/>
</dbReference>
<name>A0A3B7MSQ6_9BACT</name>
<dbReference type="KEGG" id="pseg:D3H65_19800"/>
<sequence length="59" mass="6736">MLISNEAQRSEKSAVEAKGHTTEKEGLQSLPISILTYWAFMKKRIPITKTTSRMTHIFV</sequence>
<proteinExistence type="predicted"/>
<feature type="compositionally biased region" description="Basic and acidic residues" evidence="1">
    <location>
        <begin position="8"/>
        <end position="24"/>
    </location>
</feature>
<gene>
    <name evidence="2" type="ORF">D3H65_19800</name>
</gene>
<organism evidence="2 3">
    <name type="scientific">Paraflavitalea soli</name>
    <dbReference type="NCBI Taxonomy" id="2315862"/>
    <lineage>
        <taxon>Bacteria</taxon>
        <taxon>Pseudomonadati</taxon>
        <taxon>Bacteroidota</taxon>
        <taxon>Chitinophagia</taxon>
        <taxon>Chitinophagales</taxon>
        <taxon>Chitinophagaceae</taxon>
        <taxon>Paraflavitalea</taxon>
    </lineage>
</organism>
<dbReference type="EMBL" id="CP032157">
    <property type="protein sequence ID" value="AXY76090.1"/>
    <property type="molecule type" value="Genomic_DNA"/>
</dbReference>
<evidence type="ECO:0000313" key="2">
    <source>
        <dbReference type="EMBL" id="AXY76090.1"/>
    </source>
</evidence>
<feature type="region of interest" description="Disordered" evidence="1">
    <location>
        <begin position="1"/>
        <end position="24"/>
    </location>
</feature>
<reference evidence="2 3" key="1">
    <citation type="submission" date="2018-09" db="EMBL/GenBank/DDBJ databases">
        <title>Genome sequencing of strain 6GH32-13.</title>
        <authorList>
            <person name="Weon H.-Y."/>
            <person name="Heo J."/>
            <person name="Kwon S.-W."/>
        </authorList>
    </citation>
    <scope>NUCLEOTIDE SEQUENCE [LARGE SCALE GENOMIC DNA]</scope>
    <source>
        <strain evidence="2 3">5GH32-13</strain>
    </source>
</reference>